<organism evidence="2 3">
    <name type="scientific">Pseudaquabacterium terrae</name>
    <dbReference type="NCBI Taxonomy" id="2732868"/>
    <lineage>
        <taxon>Bacteria</taxon>
        <taxon>Pseudomonadati</taxon>
        <taxon>Pseudomonadota</taxon>
        <taxon>Betaproteobacteria</taxon>
        <taxon>Burkholderiales</taxon>
        <taxon>Sphaerotilaceae</taxon>
        <taxon>Pseudaquabacterium</taxon>
    </lineage>
</organism>
<keyword evidence="1" id="KW-1133">Transmembrane helix</keyword>
<keyword evidence="1" id="KW-0472">Membrane</keyword>
<name>A0ABX2EG21_9BURK</name>
<dbReference type="EMBL" id="JABRWJ010000003">
    <property type="protein sequence ID" value="NRF67580.1"/>
    <property type="molecule type" value="Genomic_DNA"/>
</dbReference>
<feature type="transmembrane region" description="Helical" evidence="1">
    <location>
        <begin position="7"/>
        <end position="25"/>
    </location>
</feature>
<comment type="caution">
    <text evidence="2">The sequence shown here is derived from an EMBL/GenBank/DDBJ whole genome shotgun (WGS) entry which is preliminary data.</text>
</comment>
<gene>
    <name evidence="2" type="ORF">HLB44_11350</name>
</gene>
<sequence>MNKSLGMAAFVLGLAAIGWVGFGYLGGSHALALAMTALIAAFYLMGAVELQRFHRATSELDAALASIPPDLQHLGDWLGQLPAALQNAVRLRIEGERAGLPAPMMTPYLVGLLVLLGMLGTFLGMVVTLDGAVMALETTTDLPTIRAALSAPVKGLGLAFGTSVAGVAASAMLGLMSATCRRERLLVSRLLDTRVATSLRRFSLAQRREETFDSLQSQARVIPEVVGQLQLALQSMMTQLEQQSQAQHDRLLAGQQAFFRDARTVHAELASSVEQSLKASLADTARAAGATIEPMAEALLAGIARSAASLHERTADTVRMQLDAISARFDTTVTTVQAELAGQMGQLAQTASEAPRAAAEMMGQLRQRLSDSLAQDNAVLEERRHLMETLNALLDAIRHAAGEQRAAIDAMVASSAAVLQQVSAKVSDSIGAQSAGLAAVAAQVTGSAVEVASLGEAFGFGVQQFSASSDALITTLTRIEGALNQSVARSDEQLAYYVAQAREIIDLSMLSQKHIVEDLQQLADGQATLAGRQAALASEVA</sequence>
<dbReference type="RefSeq" id="WP_173122684.1">
    <property type="nucleotide sequence ID" value="NZ_JABRWJ010000003.1"/>
</dbReference>
<evidence type="ECO:0000256" key="1">
    <source>
        <dbReference type="SAM" id="Phobius"/>
    </source>
</evidence>
<evidence type="ECO:0008006" key="4">
    <source>
        <dbReference type="Google" id="ProtNLM"/>
    </source>
</evidence>
<feature type="transmembrane region" description="Helical" evidence="1">
    <location>
        <begin position="31"/>
        <end position="50"/>
    </location>
</feature>
<proteinExistence type="predicted"/>
<protein>
    <recommendedName>
        <fullName evidence="4">DUF802 domain-containing protein</fullName>
    </recommendedName>
</protein>
<keyword evidence="1" id="KW-0812">Transmembrane</keyword>
<accession>A0ABX2EG21</accession>
<feature type="transmembrane region" description="Helical" evidence="1">
    <location>
        <begin position="156"/>
        <end position="176"/>
    </location>
</feature>
<keyword evidence="3" id="KW-1185">Reference proteome</keyword>
<reference evidence="2 3" key="1">
    <citation type="submission" date="2020-05" db="EMBL/GenBank/DDBJ databases">
        <title>Aquincola sp. isolate from soil.</title>
        <authorList>
            <person name="Han J."/>
            <person name="Kim D.-U."/>
        </authorList>
    </citation>
    <scope>NUCLEOTIDE SEQUENCE [LARGE SCALE GENOMIC DNA]</scope>
    <source>
        <strain evidence="2 3">S2</strain>
    </source>
</reference>
<dbReference type="Proteomes" id="UP000737171">
    <property type="component" value="Unassembled WGS sequence"/>
</dbReference>
<evidence type="ECO:0000313" key="2">
    <source>
        <dbReference type="EMBL" id="NRF67580.1"/>
    </source>
</evidence>
<feature type="transmembrane region" description="Helical" evidence="1">
    <location>
        <begin position="108"/>
        <end position="136"/>
    </location>
</feature>
<evidence type="ECO:0000313" key="3">
    <source>
        <dbReference type="Proteomes" id="UP000737171"/>
    </source>
</evidence>